<protein>
    <recommendedName>
        <fullName evidence="2">BD-FAE-like domain-containing protein</fullName>
    </recommendedName>
</protein>
<gene>
    <name evidence="3" type="ORF">GCM10022232_17950</name>
</gene>
<dbReference type="InterPro" id="IPR050300">
    <property type="entry name" value="GDXG_lipolytic_enzyme"/>
</dbReference>
<comment type="caution">
    <text evidence="3">The sequence shown here is derived from an EMBL/GenBank/DDBJ whole genome shotgun (WGS) entry which is preliminary data.</text>
</comment>
<evidence type="ECO:0000313" key="3">
    <source>
        <dbReference type="EMBL" id="GAA3985531.1"/>
    </source>
</evidence>
<keyword evidence="1" id="KW-0378">Hydrolase</keyword>
<sequence length="301" mass="31577">MTTLPPEVLGQIQAVGRGASPEEVGALTELLAPLHEKRGYLAPRVERDLPYGSDPRHLVDVHTPDSPAAEAAPVLLFVHGGGHVSGDKSEPDTPWYDHIGGWAVRHGMVGVNMSYRLAPQHQWPSGAEDVAAAVAWTRKNIAEYGGDPDRIVLMGHSAGATNAASYLAGDGGAGADDLAGAVLLSGIYDPQTAEPNFILTAYNGEDASKYAEQSAVPGLVLSQVPTLVGVAELDIPDFHRQAVSLLDSMLAARGVIPPFVTVPGHTHLSEIYVLGIDDESFGDDLARFVHSVSAVGAHDAP</sequence>
<accession>A0ABP7QNU6</accession>
<name>A0ABP7QNU6_9ACTN</name>
<evidence type="ECO:0000259" key="2">
    <source>
        <dbReference type="Pfam" id="PF20434"/>
    </source>
</evidence>
<keyword evidence="4" id="KW-1185">Reference proteome</keyword>
<dbReference type="InterPro" id="IPR049492">
    <property type="entry name" value="BD-FAE-like_dom"/>
</dbReference>
<dbReference type="RefSeq" id="WP_345562333.1">
    <property type="nucleotide sequence ID" value="NZ_BAAAZX010000004.1"/>
</dbReference>
<dbReference type="PANTHER" id="PTHR48081">
    <property type="entry name" value="AB HYDROLASE SUPERFAMILY PROTEIN C4A8.06C"/>
    <property type="match status" value="1"/>
</dbReference>
<dbReference type="Proteomes" id="UP001500456">
    <property type="component" value="Unassembled WGS sequence"/>
</dbReference>
<dbReference type="Gene3D" id="3.40.50.1820">
    <property type="entry name" value="alpha/beta hydrolase"/>
    <property type="match status" value="1"/>
</dbReference>
<dbReference type="SUPFAM" id="SSF53474">
    <property type="entry name" value="alpha/beta-Hydrolases"/>
    <property type="match status" value="1"/>
</dbReference>
<evidence type="ECO:0000256" key="1">
    <source>
        <dbReference type="ARBA" id="ARBA00022801"/>
    </source>
</evidence>
<evidence type="ECO:0000313" key="4">
    <source>
        <dbReference type="Proteomes" id="UP001500456"/>
    </source>
</evidence>
<dbReference type="EMBL" id="BAAAZX010000004">
    <property type="protein sequence ID" value="GAA3985531.1"/>
    <property type="molecule type" value="Genomic_DNA"/>
</dbReference>
<proteinExistence type="predicted"/>
<feature type="domain" description="BD-FAE-like" evidence="2">
    <location>
        <begin position="60"/>
        <end position="163"/>
    </location>
</feature>
<reference evidence="4" key="1">
    <citation type="journal article" date="2019" name="Int. J. Syst. Evol. Microbiol.">
        <title>The Global Catalogue of Microorganisms (GCM) 10K type strain sequencing project: providing services to taxonomists for standard genome sequencing and annotation.</title>
        <authorList>
            <consortium name="The Broad Institute Genomics Platform"/>
            <consortium name="The Broad Institute Genome Sequencing Center for Infectious Disease"/>
            <person name="Wu L."/>
            <person name="Ma J."/>
        </authorList>
    </citation>
    <scope>NUCLEOTIDE SEQUENCE [LARGE SCALE GENOMIC DNA]</scope>
    <source>
        <strain evidence="4">JCM 16924</strain>
    </source>
</reference>
<dbReference type="Pfam" id="PF20434">
    <property type="entry name" value="BD-FAE"/>
    <property type="match status" value="1"/>
</dbReference>
<dbReference type="PANTHER" id="PTHR48081:SF33">
    <property type="entry name" value="KYNURENINE FORMAMIDASE"/>
    <property type="match status" value="1"/>
</dbReference>
<dbReference type="InterPro" id="IPR029058">
    <property type="entry name" value="AB_hydrolase_fold"/>
</dbReference>
<organism evidence="3 4">
    <name type="scientific">Streptomyces plumbiresistens</name>
    <dbReference type="NCBI Taxonomy" id="511811"/>
    <lineage>
        <taxon>Bacteria</taxon>
        <taxon>Bacillati</taxon>
        <taxon>Actinomycetota</taxon>
        <taxon>Actinomycetes</taxon>
        <taxon>Kitasatosporales</taxon>
        <taxon>Streptomycetaceae</taxon>
        <taxon>Streptomyces</taxon>
    </lineage>
</organism>